<organism evidence="1 2">
    <name type="scientific">Spirosoma pollinicola</name>
    <dbReference type="NCBI Taxonomy" id="2057025"/>
    <lineage>
        <taxon>Bacteria</taxon>
        <taxon>Pseudomonadati</taxon>
        <taxon>Bacteroidota</taxon>
        <taxon>Cytophagia</taxon>
        <taxon>Cytophagales</taxon>
        <taxon>Cytophagaceae</taxon>
        <taxon>Spirosoma</taxon>
    </lineage>
</organism>
<evidence type="ECO:0000313" key="2">
    <source>
        <dbReference type="Proteomes" id="UP000232883"/>
    </source>
</evidence>
<protein>
    <submittedName>
        <fullName evidence="1">Uncharacterized protein</fullName>
    </submittedName>
</protein>
<evidence type="ECO:0000313" key="1">
    <source>
        <dbReference type="EMBL" id="AUD02118.1"/>
    </source>
</evidence>
<accession>A0A2K8YX50</accession>
<dbReference type="AlphaFoldDB" id="A0A2K8YX50"/>
<name>A0A2K8YX50_9BACT</name>
<sequence length="477" mass="53601">MFLYSLYYKSSMKRIVFSFFLICFSFLVKAQNWRYSVEVGGARSLNQLAFKPVNGANITAEGRTGITGQIAFERSIKRHLSIRLATGINSNRLVRGLYVTELNDNNEVSGFGARSQEQVIIRPYMASLGIQANTSALKRIILTGTLEGTISGNTGNFDRTVTASSPVGRRAGISYGETTFPFSLPNTFVDTSPLVWGATIRIGADYRLNENTFFTVSTAYHRSFNDLKRYTDQLTTASSSYPITYSNTGNSLNFSFGLKRNMASRKPTERYNSYNAPFQRTYFAQEEQSSFPKNKWFASVAGGYWPGKLPQNLEYTSFLNAHTGYTPLPRLIVGLLVENYWIRPANFSHIYNQWLSGGPFVRYHLTGGWLSPFIEIAYQVGQRRFVADYAHTFTNSFSTYTVRPGISIWLQKHLWLDVACALRSEDERHLFNITLAPANTKPSLPGPPPSGGFSPPTIRNPYKGPLPQLGITYQFGH</sequence>
<reference evidence="1 2" key="1">
    <citation type="submission" date="2017-11" db="EMBL/GenBank/DDBJ databases">
        <title>Taxonomic description and genome sequences of Spirosoma HA7 sp. nov., isolated from pollen microhabitat of Corylus avellana.</title>
        <authorList>
            <person name="Ambika Manirajan B."/>
            <person name="Suarez C."/>
            <person name="Ratering S."/>
            <person name="Geissler-Plaum R."/>
            <person name="Cardinale M."/>
            <person name="Sylvia S."/>
        </authorList>
    </citation>
    <scope>NUCLEOTIDE SEQUENCE [LARGE SCALE GENOMIC DNA]</scope>
    <source>
        <strain evidence="1 2">HA7</strain>
    </source>
</reference>
<gene>
    <name evidence="1" type="ORF">CWM47_09975</name>
</gene>
<keyword evidence="2" id="KW-1185">Reference proteome</keyword>
<dbReference type="KEGG" id="spir:CWM47_09975"/>
<dbReference type="Proteomes" id="UP000232883">
    <property type="component" value="Chromosome"/>
</dbReference>
<proteinExistence type="predicted"/>
<dbReference type="EMBL" id="CP025096">
    <property type="protein sequence ID" value="AUD02118.1"/>
    <property type="molecule type" value="Genomic_DNA"/>
</dbReference>